<dbReference type="Proteomes" id="UP000478483">
    <property type="component" value="Unassembled WGS sequence"/>
</dbReference>
<dbReference type="Pfam" id="PF00908">
    <property type="entry name" value="dTDP_sugar_isom"/>
    <property type="match status" value="1"/>
</dbReference>
<dbReference type="AlphaFoldDB" id="A0A1Q6SA09"/>
<feature type="site" description="Participates in a stacking interaction with the thymidine ring of dTDP-4-oxo-6-deoxyglucose" evidence="1">
    <location>
        <position position="135"/>
    </location>
</feature>
<dbReference type="CDD" id="cd00438">
    <property type="entry name" value="cupin_RmlC"/>
    <property type="match status" value="1"/>
</dbReference>
<dbReference type="PANTHER" id="PTHR21047">
    <property type="entry name" value="DTDP-6-DEOXY-D-GLUCOSE-3,5 EPIMERASE"/>
    <property type="match status" value="1"/>
</dbReference>
<reference evidence="6 7" key="1">
    <citation type="submission" date="2018-08" db="EMBL/GenBank/DDBJ databases">
        <title>A genome reference for cultivated species of the human gut microbiota.</title>
        <authorList>
            <person name="Zou Y."/>
            <person name="Xue W."/>
            <person name="Luo G."/>
        </authorList>
    </citation>
    <scope>NUCLEOTIDE SEQUENCE [LARGE SCALE GENOMIC DNA]</scope>
    <source>
        <strain evidence="5 7">AF31-21AC</strain>
        <strain evidence="4 6">AM37-1AC</strain>
    </source>
</reference>
<evidence type="ECO:0000256" key="1">
    <source>
        <dbReference type="PIRSR" id="PIRSR600888-3"/>
    </source>
</evidence>
<evidence type="ECO:0000313" key="4">
    <source>
        <dbReference type="EMBL" id="RHC12134.1"/>
    </source>
</evidence>
<dbReference type="EMBL" id="QRQN01000006">
    <property type="protein sequence ID" value="RHN09763.1"/>
    <property type="molecule type" value="Genomic_DNA"/>
</dbReference>
<dbReference type="PANTHER" id="PTHR21047:SF2">
    <property type="entry name" value="THYMIDINE DIPHOSPHO-4-KETO-RHAMNOSE 3,5-EPIMERASE"/>
    <property type="match status" value="1"/>
</dbReference>
<comment type="caution">
    <text evidence="3">The sequence shown here is derived from an EMBL/GenBank/DDBJ whole genome shotgun (WGS) entry which is preliminary data.</text>
</comment>
<reference evidence="3 9" key="3">
    <citation type="submission" date="2019-10" db="EMBL/GenBank/DDBJ databases">
        <title>Roseburia spp. ameliorate alcoholic fatty liver via restoration of gut barrier function.</title>
        <authorList>
            <person name="Seo B."/>
            <person name="Ko G."/>
        </authorList>
    </citation>
    <scope>NUCLEOTIDE SEQUENCE [LARGE SCALE GENOMIC DNA]</scope>
    <source>
        <strain evidence="3 9">SNUG30017</strain>
    </source>
</reference>
<evidence type="ECO:0000313" key="8">
    <source>
        <dbReference type="Proteomes" id="UP000478483"/>
    </source>
</evidence>
<dbReference type="GO" id="GO:0019305">
    <property type="term" value="P:dTDP-rhamnose biosynthetic process"/>
    <property type="evidence" value="ECO:0007669"/>
    <property type="project" value="TreeGrafter"/>
</dbReference>
<evidence type="ECO:0000313" key="3">
    <source>
        <dbReference type="EMBL" id="MVQ47323.1"/>
    </source>
</evidence>
<dbReference type="Proteomes" id="UP000283513">
    <property type="component" value="Unassembled WGS sequence"/>
</dbReference>
<dbReference type="Proteomes" id="UP000479531">
    <property type="component" value="Unassembled WGS sequence"/>
</dbReference>
<sequence length="181" mass="20878">MPREAKMSQFSSDKPQVFIPPAFEDFRGYLSVPYDRDVPFQVCQINQGYSREAFTLRGLHFQMGEHAQAKMVSCLHGSIFNVAVDLRPGKCFGYSYSEVLSFENRKMMYIPKGFAHGYLTLEDDTLMQWCVDQDFCGEAAQAVRYDDPDLVWKGEAWPKGEYIISEKDKNAMWLGELLLDR</sequence>
<dbReference type="EMBL" id="WGGT01000030">
    <property type="protein sequence ID" value="MVQ47323.1"/>
    <property type="molecule type" value="Genomic_DNA"/>
</dbReference>
<reference evidence="2 8" key="2">
    <citation type="journal article" date="2019" name="Nat. Med.">
        <title>A library of human gut bacterial isolates paired with longitudinal multiomics data enables mechanistic microbiome research.</title>
        <authorList>
            <person name="Poyet M."/>
            <person name="Groussin M."/>
            <person name="Gibbons S.M."/>
            <person name="Avila-Pacheco J."/>
            <person name="Jiang X."/>
            <person name="Kearney S.M."/>
            <person name="Perrotta A.R."/>
            <person name="Berdy B."/>
            <person name="Zhao S."/>
            <person name="Lieberman T.D."/>
            <person name="Swanson P.K."/>
            <person name="Smith M."/>
            <person name="Roesemann S."/>
            <person name="Alexander J.E."/>
            <person name="Rich S.A."/>
            <person name="Livny J."/>
            <person name="Vlamakis H."/>
            <person name="Clish C."/>
            <person name="Bullock K."/>
            <person name="Deik A."/>
            <person name="Scott J."/>
            <person name="Pierce K.A."/>
            <person name="Xavier R.J."/>
            <person name="Alm E.J."/>
        </authorList>
    </citation>
    <scope>NUCLEOTIDE SEQUENCE [LARGE SCALE GENOMIC DNA]</scope>
    <source>
        <strain evidence="2 8">BIOML-A1</strain>
    </source>
</reference>
<organism evidence="3 9">
    <name type="scientific">Roseburia intestinalis</name>
    <dbReference type="NCBI Taxonomy" id="166486"/>
    <lineage>
        <taxon>Bacteria</taxon>
        <taxon>Bacillati</taxon>
        <taxon>Bacillota</taxon>
        <taxon>Clostridia</taxon>
        <taxon>Lachnospirales</taxon>
        <taxon>Lachnospiraceae</taxon>
        <taxon>Roseburia</taxon>
    </lineage>
</organism>
<evidence type="ECO:0000313" key="7">
    <source>
        <dbReference type="Proteomes" id="UP000283586"/>
    </source>
</evidence>
<accession>A0A1Q6SA09</accession>
<evidence type="ECO:0000313" key="2">
    <source>
        <dbReference type="EMBL" id="MTR87076.1"/>
    </source>
</evidence>
<dbReference type="InterPro" id="IPR011051">
    <property type="entry name" value="RmlC_Cupin_sf"/>
</dbReference>
<name>A0A1Q6SA09_9FIRM</name>
<dbReference type="GO" id="GO:0005829">
    <property type="term" value="C:cytosol"/>
    <property type="evidence" value="ECO:0007669"/>
    <property type="project" value="TreeGrafter"/>
</dbReference>
<dbReference type="Proteomes" id="UP000283586">
    <property type="component" value="Unassembled WGS sequence"/>
</dbReference>
<dbReference type="Gene3D" id="2.60.120.10">
    <property type="entry name" value="Jelly Rolls"/>
    <property type="match status" value="1"/>
</dbReference>
<dbReference type="SUPFAM" id="SSF51182">
    <property type="entry name" value="RmlC-like cupins"/>
    <property type="match status" value="1"/>
</dbReference>
<dbReference type="EMBL" id="WNAJ01000038">
    <property type="protein sequence ID" value="MTR87076.1"/>
    <property type="molecule type" value="Genomic_DNA"/>
</dbReference>
<gene>
    <name evidence="4" type="ORF">DW856_19320</name>
    <name evidence="5" type="ORF">DWZ31_06790</name>
    <name evidence="3" type="ORF">GCK47_16955</name>
    <name evidence="2" type="ORF">GMD50_19030</name>
</gene>
<protein>
    <submittedName>
        <fullName evidence="3">dTDP-4-keto-6-deoxy-D-glucose epimerase</fullName>
    </submittedName>
</protein>
<proteinExistence type="predicted"/>
<evidence type="ECO:0000313" key="5">
    <source>
        <dbReference type="EMBL" id="RHN09763.1"/>
    </source>
</evidence>
<dbReference type="GO" id="GO:0008830">
    <property type="term" value="F:dTDP-4-dehydrorhamnose 3,5-epimerase activity"/>
    <property type="evidence" value="ECO:0007669"/>
    <property type="project" value="InterPro"/>
</dbReference>
<dbReference type="GO" id="GO:0000271">
    <property type="term" value="P:polysaccharide biosynthetic process"/>
    <property type="evidence" value="ECO:0007669"/>
    <property type="project" value="TreeGrafter"/>
</dbReference>
<evidence type="ECO:0000313" key="6">
    <source>
        <dbReference type="Proteomes" id="UP000283513"/>
    </source>
</evidence>
<dbReference type="InterPro" id="IPR000888">
    <property type="entry name" value="RmlC-like"/>
</dbReference>
<dbReference type="EMBL" id="QSHO01000031">
    <property type="protein sequence ID" value="RHC12134.1"/>
    <property type="molecule type" value="Genomic_DNA"/>
</dbReference>
<evidence type="ECO:0000313" key="9">
    <source>
        <dbReference type="Proteomes" id="UP000479531"/>
    </source>
</evidence>
<dbReference type="InterPro" id="IPR014710">
    <property type="entry name" value="RmlC-like_jellyroll"/>
</dbReference>